<dbReference type="PANTHER" id="PTHR12304:SF4">
    <property type="entry name" value="URIDINE NUCLEOSIDASE"/>
    <property type="match status" value="1"/>
</dbReference>
<organism evidence="4 5">
    <name type="scientific">Priestia iocasae</name>
    <dbReference type="NCBI Taxonomy" id="2291674"/>
    <lineage>
        <taxon>Bacteria</taxon>
        <taxon>Bacillati</taxon>
        <taxon>Bacillota</taxon>
        <taxon>Bacilli</taxon>
        <taxon>Bacillales</taxon>
        <taxon>Bacillaceae</taxon>
        <taxon>Priestia</taxon>
    </lineage>
</organism>
<reference evidence="4 5" key="1">
    <citation type="submission" date="2021-01" db="EMBL/GenBank/DDBJ databases">
        <title>Genomic Encyclopedia of Type Strains, Phase IV (KMG-IV): sequencing the most valuable type-strain genomes for metagenomic binning, comparative biology and taxonomic classification.</title>
        <authorList>
            <person name="Goeker M."/>
        </authorList>
    </citation>
    <scope>NUCLEOTIDE SEQUENCE [LARGE SCALE GENOMIC DNA]</scope>
    <source>
        <strain evidence="4 5">DSM 104297</strain>
    </source>
</reference>
<keyword evidence="1 4" id="KW-0378">Hydrolase</keyword>
<dbReference type="CDD" id="cd00455">
    <property type="entry name" value="nuc_hydro"/>
    <property type="match status" value="1"/>
</dbReference>
<evidence type="ECO:0000256" key="1">
    <source>
        <dbReference type="ARBA" id="ARBA00022801"/>
    </source>
</evidence>
<dbReference type="SUPFAM" id="SSF53590">
    <property type="entry name" value="Nucleoside hydrolase"/>
    <property type="match status" value="1"/>
</dbReference>
<comment type="caution">
    <text evidence="4">The sequence shown here is derived from an EMBL/GenBank/DDBJ whole genome shotgun (WGS) entry which is preliminary data.</text>
</comment>
<evidence type="ECO:0000259" key="3">
    <source>
        <dbReference type="Pfam" id="PF01156"/>
    </source>
</evidence>
<dbReference type="GO" id="GO:0008477">
    <property type="term" value="F:purine nucleosidase activity"/>
    <property type="evidence" value="ECO:0007669"/>
    <property type="project" value="UniProtKB-EC"/>
</dbReference>
<dbReference type="EMBL" id="JAFBFC010000004">
    <property type="protein sequence ID" value="MBM7703665.1"/>
    <property type="molecule type" value="Genomic_DNA"/>
</dbReference>
<dbReference type="RefSeq" id="WP_205187620.1">
    <property type="nucleotide sequence ID" value="NZ_JAFBFC010000004.1"/>
</dbReference>
<keyword evidence="5" id="KW-1185">Reference proteome</keyword>
<dbReference type="InterPro" id="IPR036452">
    <property type="entry name" value="Ribo_hydro-like"/>
</dbReference>
<evidence type="ECO:0000256" key="2">
    <source>
        <dbReference type="ARBA" id="ARBA00023295"/>
    </source>
</evidence>
<sequence length="321" mass="36587">MKKKKVLLFGDFGIDDSIALFYIWFRKEIEVVGIVADYGNVSREKVLRNINYLKYISGQYDIPVFAGAVIPLTGIEPEYFPNVHGPEGLGPIIPKIPSDMELPIHYTEDLITIIKPSIQDITIVTLGRLSSLASIFIWQLDEMDLFKEIIVMGGAFFYPGNVTPLAEANFYGDPYAANIIIRYAKKLTIIPLNVTQSALVTPEMVQQIDEFHQKTKDPVGLMIKPMLNYYYTFYSSNYPGILGSPMHDLLTIDYLIRPQDFKTSHLPINIVVSRGTAFGQSFADYRPKPAEGYNVHNVVLEFDYDLFKRTFLETFLQERDK</sequence>
<keyword evidence="2 4" id="KW-0326">Glycosidase</keyword>
<feature type="domain" description="Inosine/uridine-preferring nucleoside hydrolase" evidence="3">
    <location>
        <begin position="6"/>
        <end position="308"/>
    </location>
</feature>
<proteinExistence type="predicted"/>
<dbReference type="PANTHER" id="PTHR12304">
    <property type="entry name" value="INOSINE-URIDINE PREFERRING NUCLEOSIDE HYDROLASE"/>
    <property type="match status" value="1"/>
</dbReference>
<evidence type="ECO:0000313" key="4">
    <source>
        <dbReference type="EMBL" id="MBM7703665.1"/>
    </source>
</evidence>
<dbReference type="Gene3D" id="3.90.245.10">
    <property type="entry name" value="Ribonucleoside hydrolase-like"/>
    <property type="match status" value="1"/>
</dbReference>
<gene>
    <name evidence="4" type="ORF">JOC83_002514</name>
</gene>
<accession>A0ABS2QW14</accession>
<dbReference type="InterPro" id="IPR001910">
    <property type="entry name" value="Inosine/uridine_hydrolase_dom"/>
</dbReference>
<dbReference type="InterPro" id="IPR023186">
    <property type="entry name" value="IUNH"/>
</dbReference>
<protein>
    <submittedName>
        <fullName evidence="4">Purine nucleosidase</fullName>
        <ecNumber evidence="4">3.2.2.1</ecNumber>
    </submittedName>
</protein>
<evidence type="ECO:0000313" key="5">
    <source>
        <dbReference type="Proteomes" id="UP000809829"/>
    </source>
</evidence>
<dbReference type="Proteomes" id="UP000809829">
    <property type="component" value="Unassembled WGS sequence"/>
</dbReference>
<name>A0ABS2QW14_9BACI</name>
<dbReference type="EC" id="3.2.2.1" evidence="4"/>
<dbReference type="Pfam" id="PF01156">
    <property type="entry name" value="IU_nuc_hydro"/>
    <property type="match status" value="1"/>
</dbReference>